<accession>A0A5E4M9F4</accession>
<proteinExistence type="predicted"/>
<dbReference type="AlphaFoldDB" id="A0A5E4M9F4"/>
<protein>
    <submittedName>
        <fullName evidence="1">Capsid protein VP4,Capsid/spike protein, ssDNA virus</fullName>
    </submittedName>
</protein>
<evidence type="ECO:0000313" key="1">
    <source>
        <dbReference type="EMBL" id="VVC27468.1"/>
    </source>
</evidence>
<organism evidence="1 2">
    <name type="scientific">Cinara cedri</name>
    <dbReference type="NCBI Taxonomy" id="506608"/>
    <lineage>
        <taxon>Eukaryota</taxon>
        <taxon>Metazoa</taxon>
        <taxon>Ecdysozoa</taxon>
        <taxon>Arthropoda</taxon>
        <taxon>Hexapoda</taxon>
        <taxon>Insecta</taxon>
        <taxon>Pterygota</taxon>
        <taxon>Neoptera</taxon>
        <taxon>Paraneoptera</taxon>
        <taxon>Hemiptera</taxon>
        <taxon>Sternorrhyncha</taxon>
        <taxon>Aphidomorpha</taxon>
        <taxon>Aphidoidea</taxon>
        <taxon>Aphididae</taxon>
        <taxon>Lachninae</taxon>
        <taxon>Cinara</taxon>
    </lineage>
</organism>
<evidence type="ECO:0000313" key="2">
    <source>
        <dbReference type="Proteomes" id="UP000325440"/>
    </source>
</evidence>
<sequence>MTQGDVNRVSILNMDKNTEKHSTTELVQLTDSNFKRIFKYKNRYYLPIEMSQFTQIGLNSPGSEGLQPSLHIGIYPVHKMTTTSNTIIPQDYTDVECTWDISTEMEVGFGFPNHFTQFDEPHVLPENTMYTFNTTDDYYFHESLSSFDNRYVTPINSSGSTISTRR</sequence>
<reference evidence="1 2" key="1">
    <citation type="submission" date="2019-08" db="EMBL/GenBank/DDBJ databases">
        <authorList>
            <person name="Alioto T."/>
            <person name="Alioto T."/>
            <person name="Gomez Garrido J."/>
        </authorList>
    </citation>
    <scope>NUCLEOTIDE SEQUENCE [LARGE SCALE GENOMIC DNA]</scope>
</reference>
<dbReference type="OrthoDB" id="6613750at2759"/>
<dbReference type="InterPro" id="IPR016184">
    <property type="entry name" value="Capsid/spike_ssDNA_virus"/>
</dbReference>
<gene>
    <name evidence="1" type="ORF">CINCED_3A018924</name>
</gene>
<dbReference type="Proteomes" id="UP000325440">
    <property type="component" value="Unassembled WGS sequence"/>
</dbReference>
<dbReference type="GO" id="GO:0005198">
    <property type="term" value="F:structural molecule activity"/>
    <property type="evidence" value="ECO:0007669"/>
    <property type="project" value="InterPro"/>
</dbReference>
<keyword evidence="2" id="KW-1185">Reference proteome</keyword>
<dbReference type="InterPro" id="IPR003433">
    <property type="entry name" value="Capsid_VP4_densovirus"/>
</dbReference>
<dbReference type="Pfam" id="PF02336">
    <property type="entry name" value="Denso_VP4"/>
    <property type="match status" value="1"/>
</dbReference>
<name>A0A5E4M9F4_9HEMI</name>
<dbReference type="SUPFAM" id="SSF88645">
    <property type="entry name" value="ssDNA viruses"/>
    <property type="match status" value="1"/>
</dbReference>
<dbReference type="EMBL" id="CABPRJ010000124">
    <property type="protein sequence ID" value="VVC27468.1"/>
    <property type="molecule type" value="Genomic_DNA"/>
</dbReference>